<evidence type="ECO:0000259" key="1">
    <source>
        <dbReference type="Pfam" id="PF13456"/>
    </source>
</evidence>
<accession>A0A9W6TY08</accession>
<dbReference type="GO" id="GO:0004523">
    <property type="term" value="F:RNA-DNA hybrid ribonuclease activity"/>
    <property type="evidence" value="ECO:0007669"/>
    <property type="project" value="InterPro"/>
</dbReference>
<name>A0A9W6TY08_9STRA</name>
<reference evidence="2" key="1">
    <citation type="submission" date="2023-04" db="EMBL/GenBank/DDBJ databases">
        <title>Phytophthora fragariaefolia NBRC 109709.</title>
        <authorList>
            <person name="Ichikawa N."/>
            <person name="Sato H."/>
            <person name="Tonouchi N."/>
        </authorList>
    </citation>
    <scope>NUCLEOTIDE SEQUENCE</scope>
    <source>
        <strain evidence="2">NBRC 109709</strain>
    </source>
</reference>
<evidence type="ECO:0000313" key="2">
    <source>
        <dbReference type="EMBL" id="GMF22670.1"/>
    </source>
</evidence>
<dbReference type="InterPro" id="IPR002156">
    <property type="entry name" value="RNaseH_domain"/>
</dbReference>
<feature type="domain" description="RNase H type-1" evidence="1">
    <location>
        <begin position="32"/>
        <end position="129"/>
    </location>
</feature>
<dbReference type="GO" id="GO:0003676">
    <property type="term" value="F:nucleic acid binding"/>
    <property type="evidence" value="ECO:0007669"/>
    <property type="project" value="InterPro"/>
</dbReference>
<dbReference type="Gene3D" id="3.30.420.10">
    <property type="entry name" value="Ribonuclease H-like superfamily/Ribonuclease H"/>
    <property type="match status" value="1"/>
</dbReference>
<sequence>MTVCGLLCRTRKTTKFGGYGSWSWIVWQLPDWKIVIAASAYETITVNLAEYNGMNTGVLAALDLGTDDLIIVGDSRLAIQQSLGVIACQKESLMAHGNWHNELTARLRSVKYLHVVREYNAAADSLAGQALEAIV</sequence>
<gene>
    <name evidence="2" type="ORF">Pfra01_000338200</name>
</gene>
<dbReference type="AlphaFoldDB" id="A0A9W6TY08"/>
<comment type="caution">
    <text evidence="2">The sequence shown here is derived from an EMBL/GenBank/DDBJ whole genome shotgun (WGS) entry which is preliminary data.</text>
</comment>
<protein>
    <submittedName>
        <fullName evidence="2">Unnamed protein product</fullName>
    </submittedName>
</protein>
<dbReference type="InterPro" id="IPR012337">
    <property type="entry name" value="RNaseH-like_sf"/>
</dbReference>
<evidence type="ECO:0000313" key="3">
    <source>
        <dbReference type="Proteomes" id="UP001165121"/>
    </source>
</evidence>
<organism evidence="2 3">
    <name type="scientific">Phytophthora fragariaefolia</name>
    <dbReference type="NCBI Taxonomy" id="1490495"/>
    <lineage>
        <taxon>Eukaryota</taxon>
        <taxon>Sar</taxon>
        <taxon>Stramenopiles</taxon>
        <taxon>Oomycota</taxon>
        <taxon>Peronosporomycetes</taxon>
        <taxon>Peronosporales</taxon>
        <taxon>Peronosporaceae</taxon>
        <taxon>Phytophthora</taxon>
    </lineage>
</organism>
<dbReference type="InterPro" id="IPR036397">
    <property type="entry name" value="RNaseH_sf"/>
</dbReference>
<dbReference type="Proteomes" id="UP001165121">
    <property type="component" value="Unassembled WGS sequence"/>
</dbReference>
<dbReference type="SUPFAM" id="SSF53098">
    <property type="entry name" value="Ribonuclease H-like"/>
    <property type="match status" value="1"/>
</dbReference>
<dbReference type="Pfam" id="PF13456">
    <property type="entry name" value="RVT_3"/>
    <property type="match status" value="1"/>
</dbReference>
<proteinExistence type="predicted"/>
<dbReference type="OrthoDB" id="96218at2759"/>
<dbReference type="EMBL" id="BSXT01000260">
    <property type="protein sequence ID" value="GMF22670.1"/>
    <property type="molecule type" value="Genomic_DNA"/>
</dbReference>
<keyword evidence="3" id="KW-1185">Reference proteome</keyword>